<dbReference type="InterPro" id="IPR050300">
    <property type="entry name" value="GDXG_lipolytic_enzyme"/>
</dbReference>
<dbReference type="Gene3D" id="3.40.50.1820">
    <property type="entry name" value="alpha/beta hydrolase"/>
    <property type="match status" value="1"/>
</dbReference>
<proteinExistence type="predicted"/>
<name>A0A381NHV3_9ZZZZ</name>
<organism evidence="3">
    <name type="scientific">marine metagenome</name>
    <dbReference type="NCBI Taxonomy" id="408172"/>
    <lineage>
        <taxon>unclassified sequences</taxon>
        <taxon>metagenomes</taxon>
        <taxon>ecological metagenomes</taxon>
    </lineage>
</organism>
<accession>A0A381NHV3</accession>
<dbReference type="EMBL" id="UINC01000360">
    <property type="protein sequence ID" value="SUZ53969.1"/>
    <property type="molecule type" value="Genomic_DNA"/>
</dbReference>
<feature type="domain" description="BD-FAE-like" evidence="2">
    <location>
        <begin position="58"/>
        <end position="236"/>
    </location>
</feature>
<keyword evidence="1" id="KW-0378">Hydrolase</keyword>
<dbReference type="SUPFAM" id="SSF53474">
    <property type="entry name" value="alpha/beta-Hydrolases"/>
    <property type="match status" value="1"/>
</dbReference>
<dbReference type="AlphaFoldDB" id="A0A381NHV3"/>
<dbReference type="InterPro" id="IPR049492">
    <property type="entry name" value="BD-FAE-like_dom"/>
</dbReference>
<gene>
    <name evidence="3" type="ORF">METZ01_LOCUS6823</name>
</gene>
<reference evidence="3" key="1">
    <citation type="submission" date="2018-05" db="EMBL/GenBank/DDBJ databases">
        <authorList>
            <person name="Lanie J.A."/>
            <person name="Ng W.-L."/>
            <person name="Kazmierczak K.M."/>
            <person name="Andrzejewski T.M."/>
            <person name="Davidsen T.M."/>
            <person name="Wayne K.J."/>
            <person name="Tettelin H."/>
            <person name="Glass J.I."/>
            <person name="Rusch D."/>
            <person name="Podicherti R."/>
            <person name="Tsui H.-C.T."/>
            <person name="Winkler M.E."/>
        </authorList>
    </citation>
    <scope>NUCLEOTIDE SEQUENCE</scope>
</reference>
<evidence type="ECO:0000313" key="3">
    <source>
        <dbReference type="EMBL" id="SUZ53969.1"/>
    </source>
</evidence>
<evidence type="ECO:0000259" key="2">
    <source>
        <dbReference type="Pfam" id="PF20434"/>
    </source>
</evidence>
<evidence type="ECO:0000256" key="1">
    <source>
        <dbReference type="ARBA" id="ARBA00022801"/>
    </source>
</evidence>
<dbReference type="PANTHER" id="PTHR48081">
    <property type="entry name" value="AB HYDROLASE SUPERFAMILY PROTEIN C4A8.06C"/>
    <property type="match status" value="1"/>
</dbReference>
<dbReference type="PANTHER" id="PTHR48081:SF33">
    <property type="entry name" value="KYNURENINE FORMAMIDASE"/>
    <property type="match status" value="1"/>
</dbReference>
<dbReference type="Pfam" id="PF20434">
    <property type="entry name" value="BD-FAE"/>
    <property type="match status" value="1"/>
</dbReference>
<dbReference type="InterPro" id="IPR029058">
    <property type="entry name" value="AB_hydrolase_fold"/>
</dbReference>
<protein>
    <recommendedName>
        <fullName evidence="2">BD-FAE-like domain-containing protein</fullName>
    </recommendedName>
</protein>
<sequence length="281" mass="31812">MDINTLEKEYSPSTCIQNYNELINEYGSKSKIAESATTVIKDISYGKSKEECLDFFPAAEKNSPLLVFFHGGYWQRLSKNESTFPAPHFVSSGINFAAINYTLAPQASIDEITEECRRSIIWLFNHADKLGMNPEKIFLLGSSAGAHLAAMSLLTDWDAYQLPSNVIKGATLLSGIYDLRPIVKTYINEPLVMNEQLAEGLSPLFLVKKSTAQIIISWGEHETSEFKRQSIDFSNKWKKMGNTCTIFEEKNTNHFDILFQMENEQSKLKLEMLKQILGEGR</sequence>
<dbReference type="GO" id="GO:0016787">
    <property type="term" value="F:hydrolase activity"/>
    <property type="evidence" value="ECO:0007669"/>
    <property type="project" value="UniProtKB-KW"/>
</dbReference>